<accession>A0AAT9LCV3</accession>
<reference evidence="1" key="1">
    <citation type="submission" date="2020-10" db="EMBL/GenBank/DDBJ databases">
        <authorList>
            <person name="Kadnikov V."/>
            <person name="Beletsky A.V."/>
            <person name="Mardanov A.V."/>
            <person name="Karnachuk O.V."/>
            <person name="Ravin N.V."/>
        </authorList>
    </citation>
    <scope>NUCLEOTIDE SEQUENCE</scope>
    <source>
        <strain evidence="1">Bu02</strain>
    </source>
</reference>
<reference evidence="1" key="2">
    <citation type="journal article" date="2023" name="Biology">
        <title>Prokaryotic Life Associated with Coal-Fire Gas Vents Revealed by Metagenomics.</title>
        <authorList>
            <person name="Kadnikov V.V."/>
            <person name="Mardanov A.V."/>
            <person name="Beletsky A.V."/>
            <person name="Karnachuk O.V."/>
            <person name="Ravin N.V."/>
        </authorList>
    </citation>
    <scope>NUCLEOTIDE SEQUENCE</scope>
    <source>
        <strain evidence="1">Bu02</strain>
    </source>
</reference>
<gene>
    <name evidence="1" type="ORF">IMF26_10710</name>
</gene>
<proteinExistence type="predicted"/>
<evidence type="ECO:0000313" key="1">
    <source>
        <dbReference type="EMBL" id="QUL98462.1"/>
    </source>
</evidence>
<sequence length="66" mass="7584">MASLNCKYVSEVVLPSLTSHVVRDRVFKQILEYLTLECSDEQVVEIEDRLRQCKGVFLLIRGNLDA</sequence>
<dbReference type="KEGG" id="fcz:IMF26_10710"/>
<organism evidence="1">
    <name type="scientific">Candidatus Fermentithermobacillus carboniphilus</name>
    <dbReference type="NCBI Taxonomy" id="3085328"/>
    <lineage>
        <taxon>Bacteria</taxon>
        <taxon>Bacillati</taxon>
        <taxon>Bacillota</taxon>
        <taxon>Candidatus Fermentithermobacillia</taxon>
        <taxon>Candidatus Fermentithermobacillales</taxon>
        <taxon>Candidatus Fermentithermobacillaceae</taxon>
        <taxon>Candidatus Fermentithermobacillus</taxon>
    </lineage>
</organism>
<protein>
    <submittedName>
        <fullName evidence="1">Uncharacterized protein</fullName>
    </submittedName>
</protein>
<dbReference type="EMBL" id="CP062796">
    <property type="protein sequence ID" value="QUL98462.1"/>
    <property type="molecule type" value="Genomic_DNA"/>
</dbReference>
<name>A0AAT9LCV3_9FIRM</name>
<dbReference type="AlphaFoldDB" id="A0AAT9LCV3"/>